<dbReference type="EMBL" id="UYRW01000703">
    <property type="protein sequence ID" value="VDK69728.1"/>
    <property type="molecule type" value="Genomic_DNA"/>
</dbReference>
<keyword evidence="1" id="KW-0812">Transmembrane</keyword>
<dbReference type="WBParaSite" id="nOo.2.0.1.t03593-RA">
    <property type="protein sequence ID" value="nOo.2.0.1.t03593-RA"/>
    <property type="gene ID" value="nOo.2.0.1.g03593"/>
</dbReference>
<protein>
    <submittedName>
        <fullName evidence="2 4">Uncharacterized protein</fullName>
    </submittedName>
</protein>
<keyword evidence="1" id="KW-1133">Transmembrane helix</keyword>
<dbReference type="Proteomes" id="UP000271087">
    <property type="component" value="Unassembled WGS sequence"/>
</dbReference>
<evidence type="ECO:0000256" key="1">
    <source>
        <dbReference type="SAM" id="Phobius"/>
    </source>
</evidence>
<reference evidence="2 3" key="2">
    <citation type="submission" date="2018-08" db="EMBL/GenBank/DDBJ databases">
        <authorList>
            <person name="Laetsch R D."/>
            <person name="Stevens L."/>
            <person name="Kumar S."/>
            <person name="Blaxter L. M."/>
        </authorList>
    </citation>
    <scope>NUCLEOTIDE SEQUENCE [LARGE SCALE GENOMIC DNA]</scope>
</reference>
<name>A0A182E6F5_ONCOC</name>
<organism evidence="4">
    <name type="scientific">Onchocerca ochengi</name>
    <name type="common">Filarial nematode worm</name>
    <dbReference type="NCBI Taxonomy" id="42157"/>
    <lineage>
        <taxon>Eukaryota</taxon>
        <taxon>Metazoa</taxon>
        <taxon>Ecdysozoa</taxon>
        <taxon>Nematoda</taxon>
        <taxon>Chromadorea</taxon>
        <taxon>Rhabditida</taxon>
        <taxon>Spirurina</taxon>
        <taxon>Spiruromorpha</taxon>
        <taxon>Filarioidea</taxon>
        <taxon>Onchocercidae</taxon>
        <taxon>Onchocerca</taxon>
    </lineage>
</organism>
<dbReference type="OrthoDB" id="20828at2759"/>
<gene>
    <name evidence="2" type="ORF">NOO_LOCUS3593</name>
</gene>
<evidence type="ECO:0000313" key="3">
    <source>
        <dbReference type="Proteomes" id="UP000271087"/>
    </source>
</evidence>
<proteinExistence type="predicted"/>
<reference evidence="4" key="1">
    <citation type="submission" date="2016-06" db="UniProtKB">
        <authorList>
            <consortium name="WormBaseParasite"/>
        </authorList>
    </citation>
    <scope>IDENTIFICATION</scope>
</reference>
<sequence length="105" mass="12289">MGMKSLNVISWHYQTPERRALKRNRLGPPDVYPQDAKQEEDNLGADRLKKGYQVAVTSYEHESIVYNVKNELNGTNRKFRIRGFFFYELCAVTWYILAPTGDIIF</sequence>
<evidence type="ECO:0000313" key="2">
    <source>
        <dbReference type="EMBL" id="VDK69728.1"/>
    </source>
</evidence>
<keyword evidence="3" id="KW-1185">Reference proteome</keyword>
<accession>A0A182E6F5</accession>
<evidence type="ECO:0000313" key="4">
    <source>
        <dbReference type="WBParaSite" id="nOo.2.0.1.t03593-RA"/>
    </source>
</evidence>
<feature type="transmembrane region" description="Helical" evidence="1">
    <location>
        <begin position="79"/>
        <end position="97"/>
    </location>
</feature>
<dbReference type="STRING" id="42157.A0A182E6F5"/>
<keyword evidence="1" id="KW-0472">Membrane</keyword>
<dbReference type="AlphaFoldDB" id="A0A182E6F5"/>